<dbReference type="EC" id="2.4.-.-" evidence="2"/>
<dbReference type="InterPro" id="IPR029044">
    <property type="entry name" value="Nucleotide-diphossugar_trans"/>
</dbReference>
<dbReference type="SUPFAM" id="SSF53448">
    <property type="entry name" value="Nucleotide-diphospho-sugar transferases"/>
    <property type="match status" value="1"/>
</dbReference>
<dbReference type="Gene3D" id="3.90.550.10">
    <property type="entry name" value="Spore Coat Polysaccharide Biosynthesis Protein SpsA, Chain A"/>
    <property type="match status" value="1"/>
</dbReference>
<organism evidence="2 3">
    <name type="scientific">Loktanella gaetbuli</name>
    <dbReference type="NCBI Taxonomy" id="2881335"/>
    <lineage>
        <taxon>Bacteria</taxon>
        <taxon>Pseudomonadati</taxon>
        <taxon>Pseudomonadota</taxon>
        <taxon>Alphaproteobacteria</taxon>
        <taxon>Rhodobacterales</taxon>
        <taxon>Roseobacteraceae</taxon>
        <taxon>Loktanella</taxon>
    </lineage>
</organism>
<dbReference type="PANTHER" id="PTHR43685">
    <property type="entry name" value="GLYCOSYLTRANSFERASE"/>
    <property type="match status" value="1"/>
</dbReference>
<dbReference type="Proteomes" id="UP001138961">
    <property type="component" value="Unassembled WGS sequence"/>
</dbReference>
<name>A0ABS8BY45_9RHOB</name>
<proteinExistence type="predicted"/>
<evidence type="ECO:0000313" key="3">
    <source>
        <dbReference type="Proteomes" id="UP001138961"/>
    </source>
</evidence>
<dbReference type="RefSeq" id="WP_226749133.1">
    <property type="nucleotide sequence ID" value="NZ_JAJATZ010000010.1"/>
</dbReference>
<accession>A0ABS8BY45</accession>
<keyword evidence="2" id="KW-0808">Transferase</keyword>
<feature type="domain" description="Glycosyltransferase 2-like" evidence="1">
    <location>
        <begin position="6"/>
        <end position="112"/>
    </location>
</feature>
<keyword evidence="3" id="KW-1185">Reference proteome</keyword>
<keyword evidence="2" id="KW-0328">Glycosyltransferase</keyword>
<gene>
    <name evidence="2" type="ORF">LGQ03_15550</name>
</gene>
<dbReference type="GO" id="GO:0016757">
    <property type="term" value="F:glycosyltransferase activity"/>
    <property type="evidence" value="ECO:0007669"/>
    <property type="project" value="UniProtKB-KW"/>
</dbReference>
<dbReference type="PANTHER" id="PTHR43685:SF2">
    <property type="entry name" value="GLYCOSYLTRANSFERASE 2-LIKE DOMAIN-CONTAINING PROTEIN"/>
    <property type="match status" value="1"/>
</dbReference>
<dbReference type="EMBL" id="JAJATZ010000010">
    <property type="protein sequence ID" value="MCB5200653.1"/>
    <property type="molecule type" value="Genomic_DNA"/>
</dbReference>
<dbReference type="InterPro" id="IPR050834">
    <property type="entry name" value="Glycosyltransf_2"/>
</dbReference>
<reference evidence="2" key="1">
    <citation type="submission" date="2021-10" db="EMBL/GenBank/DDBJ databases">
        <title>Loktanella gaetbuli sp. nov., isolated from a tidal flat.</title>
        <authorList>
            <person name="Park S."/>
            <person name="Yoon J.-H."/>
        </authorList>
    </citation>
    <scope>NUCLEOTIDE SEQUENCE</scope>
    <source>
        <strain evidence="2">TSTF-M6</strain>
    </source>
</reference>
<dbReference type="Pfam" id="PF00535">
    <property type="entry name" value="Glycos_transf_2"/>
    <property type="match status" value="1"/>
</dbReference>
<protein>
    <submittedName>
        <fullName evidence="2">Glycosyltransferase</fullName>
        <ecNumber evidence="2">2.4.-.-</ecNumber>
    </submittedName>
</protein>
<evidence type="ECO:0000259" key="1">
    <source>
        <dbReference type="Pfam" id="PF00535"/>
    </source>
</evidence>
<dbReference type="InterPro" id="IPR001173">
    <property type="entry name" value="Glyco_trans_2-like"/>
</dbReference>
<comment type="caution">
    <text evidence="2">The sequence shown here is derived from an EMBL/GenBank/DDBJ whole genome shotgun (WGS) entry which is preliminary data.</text>
</comment>
<evidence type="ECO:0000313" key="2">
    <source>
        <dbReference type="EMBL" id="MCB5200653.1"/>
    </source>
</evidence>
<sequence length="309" mass="33785">MTPRASVLIPAHNAGPWVAAAIDSALAQGPDIEVIVIDDGSTDDTLTQIRAFDGRIRWETGPNRGAPATRNRALALAQAPWVQFLDADDCLETGKIAAQLDAVDDDTDVLYGAETVEWHGHGAVHRTWTPTPAPHDPPALLAGWHLPQTGAPLWRKAALDAVGGFRVDQPCCQEHELYLRLLMAGKRFVHHPAARGAIYRRFDSGTLSTRDPARVRTQRALILNRLEAWLDQTGGLTPHRQQAIDQARFDMARAAWPHDRTEARAHHAAISGRGFRPAGAAAPAAYRLCYALTGFAAAERVAAWRRRLS</sequence>